<name>A0A3A2ZG68_9EURO</name>
<gene>
    <name evidence="3" type="ORF">PHISCL_05572</name>
</gene>
<dbReference type="PANTHER" id="PTHR11552:SF210">
    <property type="entry name" value="GLUCOSE-METHANOL-CHOLINE OXIDOREDUCTASE N-TERMINAL DOMAIN-CONTAINING PROTEIN-RELATED"/>
    <property type="match status" value="1"/>
</dbReference>
<evidence type="ECO:0000256" key="1">
    <source>
        <dbReference type="ARBA" id="ARBA00010790"/>
    </source>
</evidence>
<evidence type="ECO:0000313" key="4">
    <source>
        <dbReference type="Proteomes" id="UP000266188"/>
    </source>
</evidence>
<dbReference type="InterPro" id="IPR012132">
    <property type="entry name" value="GMC_OxRdtase"/>
</dbReference>
<dbReference type="GO" id="GO:0050660">
    <property type="term" value="F:flavin adenine dinucleotide binding"/>
    <property type="evidence" value="ECO:0007669"/>
    <property type="project" value="InterPro"/>
</dbReference>
<dbReference type="Gene3D" id="3.50.50.60">
    <property type="entry name" value="FAD/NAD(P)-binding domain"/>
    <property type="match status" value="1"/>
</dbReference>
<keyword evidence="4" id="KW-1185">Reference proteome</keyword>
<comment type="similarity">
    <text evidence="1">Belongs to the GMC oxidoreductase family.</text>
</comment>
<dbReference type="Gene3D" id="3.30.560.10">
    <property type="entry name" value="Glucose Oxidase, domain 3"/>
    <property type="match status" value="1"/>
</dbReference>
<dbReference type="PROSITE" id="PS00624">
    <property type="entry name" value="GMC_OXRED_2"/>
    <property type="match status" value="1"/>
</dbReference>
<dbReference type="Pfam" id="PF00732">
    <property type="entry name" value="GMC_oxred_N"/>
    <property type="match status" value="1"/>
</dbReference>
<dbReference type="AlphaFoldDB" id="A0A3A2ZG68"/>
<dbReference type="SUPFAM" id="SSF51905">
    <property type="entry name" value="FAD/NAD(P)-binding domain"/>
    <property type="match status" value="1"/>
</dbReference>
<dbReference type="InterPro" id="IPR036188">
    <property type="entry name" value="FAD/NAD-bd_sf"/>
</dbReference>
<sequence>MTQLSSNEEFDYIVIGAGIGGLVVASRLGEDGTKSILLIEAGPDLKEDPRIKTPGLVTTLFGDEKIDWNFISEPQLHANGRQITQPRGRVVGGSSSLNFSMIMYPSCHDFEAWGELGNKGWNTENMAPYLRKFHKYTAPDHAVAEQLGLHSYLDPSQQGRSGPVPVCFPATYGTFNRAWDETFAKLGWQDTRDPIGGAKLGAFTCPLSVHPENSTRGLATVYPIDRPNISLLTETVVERILFTAGDGSNGRPTATGVQINGERGQRKVILARKEVILSAGSLHSPQLLEISGIGGAKLLKKHGIPVVVNLPGVGENLQDHCISSISYKVAEGQVSGDIMRDPQVAQSVMELYQKTKTGPLAGLPISVAFLPLVDGSKRASTEDRRHIIDTHLTSAPMENSGTFSAQQNPN</sequence>
<proteinExistence type="inferred from homology"/>
<dbReference type="OrthoDB" id="269227at2759"/>
<dbReference type="EMBL" id="MVGC01000186">
    <property type="protein sequence ID" value="RJE22102.1"/>
    <property type="molecule type" value="Genomic_DNA"/>
</dbReference>
<comment type="caution">
    <text evidence="3">The sequence shown here is derived from an EMBL/GenBank/DDBJ whole genome shotgun (WGS) entry which is preliminary data.</text>
</comment>
<dbReference type="InterPro" id="IPR000172">
    <property type="entry name" value="GMC_OxRdtase_N"/>
</dbReference>
<dbReference type="STRING" id="2070753.A0A3A2ZG68"/>
<evidence type="ECO:0000259" key="2">
    <source>
        <dbReference type="PROSITE" id="PS00624"/>
    </source>
</evidence>
<feature type="domain" description="Glucose-methanol-choline oxidoreductase N-terminal" evidence="2">
    <location>
        <begin position="280"/>
        <end position="294"/>
    </location>
</feature>
<evidence type="ECO:0000313" key="3">
    <source>
        <dbReference type="EMBL" id="RJE22102.1"/>
    </source>
</evidence>
<organism evidence="3 4">
    <name type="scientific">Aspergillus sclerotialis</name>
    <dbReference type="NCBI Taxonomy" id="2070753"/>
    <lineage>
        <taxon>Eukaryota</taxon>
        <taxon>Fungi</taxon>
        <taxon>Dikarya</taxon>
        <taxon>Ascomycota</taxon>
        <taxon>Pezizomycotina</taxon>
        <taxon>Eurotiomycetes</taxon>
        <taxon>Eurotiomycetidae</taxon>
        <taxon>Eurotiales</taxon>
        <taxon>Aspergillaceae</taxon>
        <taxon>Aspergillus</taxon>
        <taxon>Aspergillus subgen. Polypaecilum</taxon>
    </lineage>
</organism>
<dbReference type="Proteomes" id="UP000266188">
    <property type="component" value="Unassembled WGS sequence"/>
</dbReference>
<protein>
    <submittedName>
        <fullName evidence="3">Dehydrogenase</fullName>
    </submittedName>
</protein>
<dbReference type="GO" id="GO:0016614">
    <property type="term" value="F:oxidoreductase activity, acting on CH-OH group of donors"/>
    <property type="evidence" value="ECO:0007669"/>
    <property type="project" value="InterPro"/>
</dbReference>
<accession>A0A3A2ZG68</accession>
<reference evidence="4" key="1">
    <citation type="submission" date="2017-02" db="EMBL/GenBank/DDBJ databases">
        <authorList>
            <person name="Tafer H."/>
            <person name="Lopandic K."/>
        </authorList>
    </citation>
    <scope>NUCLEOTIDE SEQUENCE [LARGE SCALE GENOMIC DNA]</scope>
    <source>
        <strain evidence="4">CBS 366.77</strain>
    </source>
</reference>
<dbReference type="PANTHER" id="PTHR11552">
    <property type="entry name" value="GLUCOSE-METHANOL-CHOLINE GMC OXIDOREDUCTASE"/>
    <property type="match status" value="1"/>
</dbReference>